<reference evidence="1" key="1">
    <citation type="journal article" date="2015" name="Nature">
        <title>Complex archaea that bridge the gap between prokaryotes and eukaryotes.</title>
        <authorList>
            <person name="Spang A."/>
            <person name="Saw J.H."/>
            <person name="Jorgensen S.L."/>
            <person name="Zaremba-Niedzwiedzka K."/>
            <person name="Martijn J."/>
            <person name="Lind A.E."/>
            <person name="van Eijk R."/>
            <person name="Schleper C."/>
            <person name="Guy L."/>
            <person name="Ettema T.J."/>
        </authorList>
    </citation>
    <scope>NUCLEOTIDE SEQUENCE</scope>
</reference>
<dbReference type="AlphaFoldDB" id="A0A0F9NHZ9"/>
<comment type="caution">
    <text evidence="1">The sequence shown here is derived from an EMBL/GenBank/DDBJ whole genome shotgun (WGS) entry which is preliminary data.</text>
</comment>
<name>A0A0F9NHZ9_9ZZZZ</name>
<dbReference type="EMBL" id="LAZR01008104">
    <property type="protein sequence ID" value="KKM80947.1"/>
    <property type="molecule type" value="Genomic_DNA"/>
</dbReference>
<gene>
    <name evidence="1" type="ORF">LCGC14_1334650</name>
</gene>
<organism evidence="1">
    <name type="scientific">marine sediment metagenome</name>
    <dbReference type="NCBI Taxonomy" id="412755"/>
    <lineage>
        <taxon>unclassified sequences</taxon>
        <taxon>metagenomes</taxon>
        <taxon>ecological metagenomes</taxon>
    </lineage>
</organism>
<accession>A0A0F9NHZ9</accession>
<protein>
    <submittedName>
        <fullName evidence="1">Uncharacterized protein</fullName>
    </submittedName>
</protein>
<proteinExistence type="predicted"/>
<sequence length="82" mass="9784">MSTDYYLDCKLHKMAVHFTDNKSNGPNDKELLRMFLICHGFYSYRCEVRLESEHTIEFDRCKDFKKEAMEIEEQVKKELGGI</sequence>
<evidence type="ECO:0000313" key="1">
    <source>
        <dbReference type="EMBL" id="KKM80947.1"/>
    </source>
</evidence>